<evidence type="ECO:0000313" key="1">
    <source>
        <dbReference type="EMBL" id="RMX46814.1"/>
    </source>
</evidence>
<protein>
    <submittedName>
        <fullName evidence="1">Uncharacterized protein</fullName>
    </submittedName>
</protein>
<keyword evidence="2" id="KW-1185">Reference proteome</keyword>
<name>A0A3M6TZV0_POCDA</name>
<dbReference type="EMBL" id="RCHS01002554">
    <property type="protein sequence ID" value="RMX46814.1"/>
    <property type="molecule type" value="Genomic_DNA"/>
</dbReference>
<evidence type="ECO:0000313" key="2">
    <source>
        <dbReference type="Proteomes" id="UP000275408"/>
    </source>
</evidence>
<accession>A0A3M6TZV0</accession>
<dbReference type="Proteomes" id="UP000275408">
    <property type="component" value="Unassembled WGS sequence"/>
</dbReference>
<organism evidence="1 2">
    <name type="scientific">Pocillopora damicornis</name>
    <name type="common">Cauliflower coral</name>
    <name type="synonym">Millepora damicornis</name>
    <dbReference type="NCBI Taxonomy" id="46731"/>
    <lineage>
        <taxon>Eukaryota</taxon>
        <taxon>Metazoa</taxon>
        <taxon>Cnidaria</taxon>
        <taxon>Anthozoa</taxon>
        <taxon>Hexacorallia</taxon>
        <taxon>Scleractinia</taxon>
        <taxon>Astrocoeniina</taxon>
        <taxon>Pocilloporidae</taxon>
        <taxon>Pocillopora</taxon>
    </lineage>
</organism>
<feature type="non-terminal residue" evidence="1">
    <location>
        <position position="43"/>
    </location>
</feature>
<sequence>MGTACNSYASWRKYLCFRPVPCFFVYKKGKGQPRSWMPFYIPN</sequence>
<comment type="caution">
    <text evidence="1">The sequence shown here is derived from an EMBL/GenBank/DDBJ whole genome shotgun (WGS) entry which is preliminary data.</text>
</comment>
<proteinExistence type="predicted"/>
<gene>
    <name evidence="1" type="ORF">pdam_00007666</name>
</gene>
<dbReference type="AlphaFoldDB" id="A0A3M6TZV0"/>
<reference evidence="1 2" key="1">
    <citation type="journal article" date="2018" name="Sci. Rep.">
        <title>Comparative analysis of the Pocillopora damicornis genome highlights role of immune system in coral evolution.</title>
        <authorList>
            <person name="Cunning R."/>
            <person name="Bay R.A."/>
            <person name="Gillette P."/>
            <person name="Baker A.C."/>
            <person name="Traylor-Knowles N."/>
        </authorList>
    </citation>
    <scope>NUCLEOTIDE SEQUENCE [LARGE SCALE GENOMIC DNA]</scope>
    <source>
        <strain evidence="1">RSMAS</strain>
        <tissue evidence="1">Whole animal</tissue>
    </source>
</reference>